<organism evidence="6 7">
    <name type="scientific">Litorimonas cladophorae</name>
    <dbReference type="NCBI Taxonomy" id="1220491"/>
    <lineage>
        <taxon>Bacteria</taxon>
        <taxon>Pseudomonadati</taxon>
        <taxon>Pseudomonadota</taxon>
        <taxon>Alphaproteobacteria</taxon>
        <taxon>Maricaulales</taxon>
        <taxon>Robiginitomaculaceae</taxon>
    </lineage>
</organism>
<dbReference type="InterPro" id="IPR036390">
    <property type="entry name" value="WH_DNA-bd_sf"/>
</dbReference>
<dbReference type="RefSeq" id="WP_189582178.1">
    <property type="nucleotide sequence ID" value="NZ_BMYV01000001.1"/>
</dbReference>
<keyword evidence="2" id="KW-0238">DNA-binding</keyword>
<sequence length="151" mass="16475">MSFSEDMIAKAPQVAAQLKLLSNPNRLMIVCRLLEGELSVGDIEEELGIRQPTLSRELGHLRDAEIISPRRQSKVVFYSLTSSPMRNLIEAICEASGGGSRNRQKLGVPARGTKGQKAIAFNPRPKFTKSGSPSSEDRGYSVFASTKKQGV</sequence>
<dbReference type="CDD" id="cd00090">
    <property type="entry name" value="HTH_ARSR"/>
    <property type="match status" value="1"/>
</dbReference>
<dbReference type="InterPro" id="IPR051011">
    <property type="entry name" value="Metal_resp_trans_reg"/>
</dbReference>
<dbReference type="NCBIfam" id="NF033788">
    <property type="entry name" value="HTH_metalloreg"/>
    <property type="match status" value="1"/>
</dbReference>
<reference evidence="6 7" key="1">
    <citation type="journal article" date="2014" name="Int. J. Syst. Evol. Microbiol.">
        <title>Complete genome sequence of Corynebacterium casei LMG S-19264T (=DSM 44701T), isolated from a smear-ripened cheese.</title>
        <authorList>
            <consortium name="US DOE Joint Genome Institute (JGI-PGF)"/>
            <person name="Walter F."/>
            <person name="Albersmeier A."/>
            <person name="Kalinowski J."/>
            <person name="Ruckert C."/>
        </authorList>
    </citation>
    <scope>NUCLEOTIDE SEQUENCE [LARGE SCALE GENOMIC DNA]</scope>
    <source>
        <strain evidence="6 7">KCTC 23968</strain>
    </source>
</reference>
<gene>
    <name evidence="6" type="ORF">GCM10011309_10110</name>
</gene>
<dbReference type="InterPro" id="IPR011991">
    <property type="entry name" value="ArsR-like_HTH"/>
</dbReference>
<dbReference type="SUPFAM" id="SSF46785">
    <property type="entry name" value="Winged helix' DNA-binding domain"/>
    <property type="match status" value="1"/>
</dbReference>
<dbReference type="SMART" id="SM00418">
    <property type="entry name" value="HTH_ARSR"/>
    <property type="match status" value="1"/>
</dbReference>
<evidence type="ECO:0000313" key="7">
    <source>
        <dbReference type="Proteomes" id="UP000600865"/>
    </source>
</evidence>
<keyword evidence="7" id="KW-1185">Reference proteome</keyword>
<keyword evidence="3" id="KW-0804">Transcription</keyword>
<proteinExistence type="predicted"/>
<accession>A0A918KHS9</accession>
<feature type="region of interest" description="Disordered" evidence="4">
    <location>
        <begin position="97"/>
        <end position="151"/>
    </location>
</feature>
<dbReference type="PRINTS" id="PR00778">
    <property type="entry name" value="HTHARSR"/>
</dbReference>
<dbReference type="PANTHER" id="PTHR43132">
    <property type="entry name" value="ARSENICAL RESISTANCE OPERON REPRESSOR ARSR-RELATED"/>
    <property type="match status" value="1"/>
</dbReference>
<dbReference type="GO" id="GO:0003677">
    <property type="term" value="F:DNA binding"/>
    <property type="evidence" value="ECO:0007669"/>
    <property type="project" value="UniProtKB-KW"/>
</dbReference>
<evidence type="ECO:0000256" key="4">
    <source>
        <dbReference type="SAM" id="MobiDB-lite"/>
    </source>
</evidence>
<evidence type="ECO:0000259" key="5">
    <source>
        <dbReference type="PROSITE" id="PS50987"/>
    </source>
</evidence>
<dbReference type="GO" id="GO:0003700">
    <property type="term" value="F:DNA-binding transcription factor activity"/>
    <property type="evidence" value="ECO:0007669"/>
    <property type="project" value="InterPro"/>
</dbReference>
<dbReference type="Proteomes" id="UP000600865">
    <property type="component" value="Unassembled WGS sequence"/>
</dbReference>
<dbReference type="Pfam" id="PF01022">
    <property type="entry name" value="HTH_5"/>
    <property type="match status" value="1"/>
</dbReference>
<evidence type="ECO:0000256" key="1">
    <source>
        <dbReference type="ARBA" id="ARBA00023015"/>
    </source>
</evidence>
<comment type="caution">
    <text evidence="6">The sequence shown here is derived from an EMBL/GenBank/DDBJ whole genome shotgun (WGS) entry which is preliminary data.</text>
</comment>
<dbReference type="InterPro" id="IPR036388">
    <property type="entry name" value="WH-like_DNA-bd_sf"/>
</dbReference>
<dbReference type="PROSITE" id="PS50987">
    <property type="entry name" value="HTH_ARSR_2"/>
    <property type="match status" value="1"/>
</dbReference>
<keyword evidence="1" id="KW-0805">Transcription regulation</keyword>
<name>A0A918KHS9_9PROT</name>
<evidence type="ECO:0000256" key="2">
    <source>
        <dbReference type="ARBA" id="ARBA00023125"/>
    </source>
</evidence>
<evidence type="ECO:0000256" key="3">
    <source>
        <dbReference type="ARBA" id="ARBA00023163"/>
    </source>
</evidence>
<feature type="domain" description="HTH arsR-type" evidence="5">
    <location>
        <begin position="8"/>
        <end position="100"/>
    </location>
</feature>
<protein>
    <recommendedName>
        <fullName evidence="5">HTH arsR-type domain-containing protein</fullName>
    </recommendedName>
</protein>
<dbReference type="InterPro" id="IPR001845">
    <property type="entry name" value="HTH_ArsR_DNA-bd_dom"/>
</dbReference>
<dbReference type="AlphaFoldDB" id="A0A918KHS9"/>
<evidence type="ECO:0000313" key="6">
    <source>
        <dbReference type="EMBL" id="GGX62143.1"/>
    </source>
</evidence>
<dbReference type="Gene3D" id="1.10.10.10">
    <property type="entry name" value="Winged helix-like DNA-binding domain superfamily/Winged helix DNA-binding domain"/>
    <property type="match status" value="1"/>
</dbReference>
<dbReference type="EMBL" id="BMYV01000001">
    <property type="protein sequence ID" value="GGX62143.1"/>
    <property type="molecule type" value="Genomic_DNA"/>
</dbReference>
<dbReference type="PANTHER" id="PTHR43132:SF2">
    <property type="entry name" value="ARSENICAL RESISTANCE OPERON REPRESSOR ARSR-RELATED"/>
    <property type="match status" value="1"/>
</dbReference>